<evidence type="ECO:0000256" key="6">
    <source>
        <dbReference type="ARBA" id="ARBA00023012"/>
    </source>
</evidence>
<sequence length="189" mass="20881">MKRNQAPENSCRFLLEELERLNDIVDHFLSLAQNRYIERKPCSLSALLCELQPILASECADKQITLTYQLAEASDLLQLNTKEIRQLVLNLARNSMDAMNAQGELSLATEQTELGITLTIRDTGCGIPPELLPRIFDPFFTTKKNTTGLGLPVCQNIVAAHDGKITVVSEVGRGTSCTIFFPFSAVPQA</sequence>
<organism evidence="8">
    <name type="scientific">bioreactor metagenome</name>
    <dbReference type="NCBI Taxonomy" id="1076179"/>
    <lineage>
        <taxon>unclassified sequences</taxon>
        <taxon>metagenomes</taxon>
        <taxon>ecological metagenomes</taxon>
    </lineage>
</organism>
<dbReference type="GO" id="GO:0005524">
    <property type="term" value="F:ATP binding"/>
    <property type="evidence" value="ECO:0007669"/>
    <property type="project" value="UniProtKB-KW"/>
</dbReference>
<dbReference type="GO" id="GO:0000160">
    <property type="term" value="P:phosphorelay signal transduction system"/>
    <property type="evidence" value="ECO:0007669"/>
    <property type="project" value="UniProtKB-KW"/>
</dbReference>
<dbReference type="PRINTS" id="PR00344">
    <property type="entry name" value="BCTRLSENSOR"/>
</dbReference>
<dbReference type="Pfam" id="PF02518">
    <property type="entry name" value="HATPase_c"/>
    <property type="match status" value="1"/>
</dbReference>
<dbReference type="InterPro" id="IPR003594">
    <property type="entry name" value="HATPase_dom"/>
</dbReference>
<evidence type="ECO:0000256" key="2">
    <source>
        <dbReference type="ARBA" id="ARBA00022679"/>
    </source>
</evidence>
<reference evidence="8" key="1">
    <citation type="submission" date="2019-08" db="EMBL/GenBank/DDBJ databases">
        <authorList>
            <person name="Kucharzyk K."/>
            <person name="Murdoch R.W."/>
            <person name="Higgins S."/>
            <person name="Loffler F."/>
        </authorList>
    </citation>
    <scope>NUCLEOTIDE SEQUENCE</scope>
</reference>
<evidence type="ECO:0000256" key="4">
    <source>
        <dbReference type="ARBA" id="ARBA00022777"/>
    </source>
</evidence>
<evidence type="ECO:0000256" key="1">
    <source>
        <dbReference type="ARBA" id="ARBA00022553"/>
    </source>
</evidence>
<dbReference type="EMBL" id="VSSQ01100724">
    <property type="protein sequence ID" value="MPN42760.1"/>
    <property type="molecule type" value="Genomic_DNA"/>
</dbReference>
<keyword evidence="3" id="KW-0547">Nucleotide-binding</keyword>
<keyword evidence="1" id="KW-0597">Phosphoprotein</keyword>
<feature type="domain" description="Histidine kinase" evidence="7">
    <location>
        <begin position="1"/>
        <end position="185"/>
    </location>
</feature>
<evidence type="ECO:0000256" key="5">
    <source>
        <dbReference type="ARBA" id="ARBA00022840"/>
    </source>
</evidence>
<dbReference type="InterPro" id="IPR036890">
    <property type="entry name" value="HATPase_C_sf"/>
</dbReference>
<gene>
    <name evidence="8" type="primary">kinD</name>
    <name evidence="8" type="ORF">SDC9_190317</name>
</gene>
<keyword evidence="2 8" id="KW-0808">Transferase</keyword>
<name>A0A645HV85_9ZZZZ</name>
<keyword evidence="6" id="KW-0902">Two-component regulatory system</keyword>
<evidence type="ECO:0000256" key="3">
    <source>
        <dbReference type="ARBA" id="ARBA00022741"/>
    </source>
</evidence>
<evidence type="ECO:0000259" key="7">
    <source>
        <dbReference type="PROSITE" id="PS50109"/>
    </source>
</evidence>
<dbReference type="InterPro" id="IPR005467">
    <property type="entry name" value="His_kinase_dom"/>
</dbReference>
<evidence type="ECO:0000313" key="8">
    <source>
        <dbReference type="EMBL" id="MPN42760.1"/>
    </source>
</evidence>
<dbReference type="EC" id="2.7.13.3" evidence="8"/>
<protein>
    <submittedName>
        <fullName evidence="8">Sporulation kinase D</fullName>
        <ecNumber evidence="8">2.7.13.3</ecNumber>
    </submittedName>
</protein>
<dbReference type="SUPFAM" id="SSF55874">
    <property type="entry name" value="ATPase domain of HSP90 chaperone/DNA topoisomerase II/histidine kinase"/>
    <property type="match status" value="1"/>
</dbReference>
<dbReference type="Gene3D" id="3.30.565.10">
    <property type="entry name" value="Histidine kinase-like ATPase, C-terminal domain"/>
    <property type="match status" value="1"/>
</dbReference>
<dbReference type="PANTHER" id="PTHR43065">
    <property type="entry name" value="SENSOR HISTIDINE KINASE"/>
    <property type="match status" value="1"/>
</dbReference>
<dbReference type="GO" id="GO:0004673">
    <property type="term" value="F:protein histidine kinase activity"/>
    <property type="evidence" value="ECO:0007669"/>
    <property type="project" value="UniProtKB-EC"/>
</dbReference>
<proteinExistence type="predicted"/>
<accession>A0A645HV85</accession>
<dbReference type="SMART" id="SM00387">
    <property type="entry name" value="HATPase_c"/>
    <property type="match status" value="1"/>
</dbReference>
<dbReference type="PANTHER" id="PTHR43065:SF10">
    <property type="entry name" value="PEROXIDE STRESS-ACTIVATED HISTIDINE KINASE MAK3"/>
    <property type="match status" value="1"/>
</dbReference>
<dbReference type="AlphaFoldDB" id="A0A645HV85"/>
<keyword evidence="5" id="KW-0067">ATP-binding</keyword>
<dbReference type="PROSITE" id="PS50109">
    <property type="entry name" value="HIS_KIN"/>
    <property type="match status" value="1"/>
</dbReference>
<comment type="caution">
    <text evidence="8">The sequence shown here is derived from an EMBL/GenBank/DDBJ whole genome shotgun (WGS) entry which is preliminary data.</text>
</comment>
<keyword evidence="4 8" id="KW-0418">Kinase</keyword>
<dbReference type="InterPro" id="IPR004358">
    <property type="entry name" value="Sig_transdc_His_kin-like_C"/>
</dbReference>